<name>Q0UQX4_PHANO</name>
<dbReference type="VEuPathDB" id="FungiDB:JI435_058400"/>
<evidence type="ECO:0000256" key="1">
    <source>
        <dbReference type="SAM" id="MobiDB-lite"/>
    </source>
</evidence>
<evidence type="ECO:0000313" key="3">
    <source>
        <dbReference type="Proteomes" id="UP000001055"/>
    </source>
</evidence>
<accession>Q0UQX4</accession>
<dbReference type="HOGENOM" id="CLU_1062119_0_0_1"/>
<dbReference type="GeneID" id="5973112"/>
<dbReference type="Proteomes" id="UP000001055">
    <property type="component" value="Unassembled WGS sequence"/>
</dbReference>
<organism evidence="2 3">
    <name type="scientific">Phaeosphaeria nodorum (strain SN15 / ATCC MYA-4574 / FGSC 10173)</name>
    <name type="common">Glume blotch fungus</name>
    <name type="synonym">Parastagonospora nodorum</name>
    <dbReference type="NCBI Taxonomy" id="321614"/>
    <lineage>
        <taxon>Eukaryota</taxon>
        <taxon>Fungi</taxon>
        <taxon>Dikarya</taxon>
        <taxon>Ascomycota</taxon>
        <taxon>Pezizomycotina</taxon>
        <taxon>Dothideomycetes</taxon>
        <taxon>Pleosporomycetidae</taxon>
        <taxon>Pleosporales</taxon>
        <taxon>Pleosporineae</taxon>
        <taxon>Phaeosphaeriaceae</taxon>
        <taxon>Parastagonospora</taxon>
    </lineage>
</organism>
<feature type="region of interest" description="Disordered" evidence="1">
    <location>
        <begin position="242"/>
        <end position="262"/>
    </location>
</feature>
<sequence>MADTYETASIVDTLRLLLFDSDQIDDVRQNITPYQPIKYNLDAIEWLWRSAAAAFHGAEYMQFRVRIVQNAMRSFRVDDDAWNGEIAARLVRLMDGEMLEQYERGRYALLPAVFYDGRNSVESAVLGRAFIETLEELGLDADACIQTELRRMDGGVLEFPDHACLQRVVIFEQPWGGVRWEWVLNSRAPGYCVSTAFVTLATDSAFEQSWPFTEIGVLDEDGKNNEKRMYRWTRRAKARARKERGRTGQQRCRSRMPGAWVY</sequence>
<dbReference type="RefSeq" id="XP_001796235.1">
    <property type="nucleotide sequence ID" value="XM_001796183.1"/>
</dbReference>
<proteinExistence type="predicted"/>
<dbReference type="InParanoid" id="Q0UQX4"/>
<gene>
    <name evidence="2" type="ORF">SNOG_05840</name>
</gene>
<reference evidence="3" key="1">
    <citation type="journal article" date="2007" name="Plant Cell">
        <title>Dothideomycete-plant interactions illuminated by genome sequencing and EST analysis of the wheat pathogen Stagonospora nodorum.</title>
        <authorList>
            <person name="Hane J.K."/>
            <person name="Lowe R.G."/>
            <person name="Solomon P.S."/>
            <person name="Tan K.C."/>
            <person name="Schoch C.L."/>
            <person name="Spatafora J.W."/>
            <person name="Crous P.W."/>
            <person name="Kodira C."/>
            <person name="Birren B.W."/>
            <person name="Galagan J.E."/>
            <person name="Torriani S.F."/>
            <person name="McDonald B.A."/>
            <person name="Oliver R.P."/>
        </authorList>
    </citation>
    <scope>NUCLEOTIDE SEQUENCE [LARGE SCALE GENOMIC DNA]</scope>
    <source>
        <strain evidence="3">SN15 / ATCC MYA-4574 / FGSC 10173</strain>
    </source>
</reference>
<evidence type="ECO:0000313" key="2">
    <source>
        <dbReference type="EMBL" id="EAT86904.2"/>
    </source>
</evidence>
<dbReference type="EMBL" id="CH445332">
    <property type="protein sequence ID" value="EAT86904.2"/>
    <property type="molecule type" value="Genomic_DNA"/>
</dbReference>
<protein>
    <submittedName>
        <fullName evidence="2">Uncharacterized protein</fullName>
    </submittedName>
</protein>
<dbReference type="AlphaFoldDB" id="Q0UQX4"/>
<dbReference type="KEGG" id="pno:SNOG_05840"/>